<keyword evidence="2" id="KW-1185">Reference proteome</keyword>
<gene>
    <name evidence="1" type="ORF">WFZ85_01330</name>
</gene>
<dbReference type="RefSeq" id="WP_342694478.1">
    <property type="nucleotide sequence ID" value="NZ_JBCGDO010000001.1"/>
</dbReference>
<evidence type="ECO:0000313" key="1">
    <source>
        <dbReference type="EMBL" id="MEM0541245.1"/>
    </source>
</evidence>
<protein>
    <submittedName>
        <fullName evidence="1">Uncharacterized protein</fullName>
    </submittedName>
</protein>
<comment type="caution">
    <text evidence="1">The sequence shown here is derived from an EMBL/GenBank/DDBJ whole genome shotgun (WGS) entry which is preliminary data.</text>
</comment>
<evidence type="ECO:0000313" key="2">
    <source>
        <dbReference type="Proteomes" id="UP001460072"/>
    </source>
</evidence>
<dbReference type="EMBL" id="JBCGDO010000001">
    <property type="protein sequence ID" value="MEM0541245.1"/>
    <property type="molecule type" value="Genomic_DNA"/>
</dbReference>
<proteinExistence type="predicted"/>
<sequence length="157" mass="18457">MKKLFAFLVIIVCNTAIYSQTKTETKDWIIETYNSFKRTENQNDFLNIEKDSLIFHSYFYKYTYSKVGFKDIVSIQIRKRSVDGLEWYQIDLNTNKKIEVGKYQNETYTKDYSNGATLSILLSTKFGLDDYPKRMEKALLRIITLHGGKAKILKEAF</sequence>
<reference evidence="1 2" key="1">
    <citation type="submission" date="2024-03" db="EMBL/GenBank/DDBJ databases">
        <title>Two novel species of the genus Flavobacterium exhibiting potentially degradation of complex polysaccharides.</title>
        <authorList>
            <person name="Lian X."/>
        </authorList>
    </citation>
    <scope>NUCLEOTIDE SEQUENCE [LARGE SCALE GENOMIC DNA]</scope>
    <source>
        <strain evidence="2">j3</strain>
    </source>
</reference>
<dbReference type="Proteomes" id="UP001460072">
    <property type="component" value="Unassembled WGS sequence"/>
</dbReference>
<organism evidence="1 2">
    <name type="scientific">Flavobacterium aureirubrum</name>
    <dbReference type="NCBI Taxonomy" id="3133147"/>
    <lineage>
        <taxon>Bacteria</taxon>
        <taxon>Pseudomonadati</taxon>
        <taxon>Bacteroidota</taxon>
        <taxon>Flavobacteriia</taxon>
        <taxon>Flavobacteriales</taxon>
        <taxon>Flavobacteriaceae</taxon>
        <taxon>Flavobacterium</taxon>
    </lineage>
</organism>
<name>A0ABU9N0I7_9FLAO</name>
<accession>A0ABU9N0I7</accession>